<protein>
    <recommendedName>
        <fullName evidence="3">SHSP domain-containing protein</fullName>
    </recommendedName>
</protein>
<gene>
    <name evidence="1" type="ORF">EDC05_000433</name>
</gene>
<dbReference type="SUPFAM" id="SSF49764">
    <property type="entry name" value="HSP20-like chaperones"/>
    <property type="match status" value="1"/>
</dbReference>
<proteinExistence type="predicted"/>
<name>A0ABQ8PVM8_9FUNG</name>
<organism evidence="1 2">
    <name type="scientific">Coemansia umbellata</name>
    <dbReference type="NCBI Taxonomy" id="1424467"/>
    <lineage>
        <taxon>Eukaryota</taxon>
        <taxon>Fungi</taxon>
        <taxon>Fungi incertae sedis</taxon>
        <taxon>Zoopagomycota</taxon>
        <taxon>Kickxellomycotina</taxon>
        <taxon>Kickxellomycetes</taxon>
        <taxon>Kickxellales</taxon>
        <taxon>Kickxellaceae</taxon>
        <taxon>Coemansia</taxon>
    </lineage>
</organism>
<evidence type="ECO:0000313" key="1">
    <source>
        <dbReference type="EMBL" id="KAJ1996065.1"/>
    </source>
</evidence>
<reference evidence="1" key="1">
    <citation type="submission" date="2022-07" db="EMBL/GenBank/DDBJ databases">
        <title>Phylogenomic reconstructions and comparative analyses of Kickxellomycotina fungi.</title>
        <authorList>
            <person name="Reynolds N.K."/>
            <person name="Stajich J.E."/>
            <person name="Barry K."/>
            <person name="Grigoriev I.V."/>
            <person name="Crous P."/>
            <person name="Smith M.E."/>
        </authorList>
    </citation>
    <scope>NUCLEOTIDE SEQUENCE</scope>
    <source>
        <strain evidence="1">BCRC 34882</strain>
    </source>
</reference>
<sequence>MEMWANIDKLDVVVSRRFTVLEEIVDLNHVPQKFAKQICCVFPAVRKITSTCSKANIPGIAIVNALVDAYSNRLTNIVIDIPMLCTSSKFSPELTQLVLDFEYDSALQIPQIYTESLFYLSIIDVPPTLDWSLRLGFSSAIFSDISLDSLKLPSVDHLFMCASVMQVGEARDAVHVYNDVINKVQPDVYGTTLIVPFGSTLTSANGTKWASVTTLELFEPVRTSMLVDIITMLPNIKTLKAHYIVVDTATMKSITPLSTSLKELRVDTYDAGYLEKPFQDIVFYFMTRVPSLILVVMPHVIKPMMRELAKSATSLRDKGVVVVRMAPKTEIRHLFNGRVVDPKSNDPQCVHIHDCNWNPFAQLETSDFFCTFVEETPESYIIVVQMPSYISRYIRVQKNGRIMAIVGKAMAQRKWKDKGAVNVHEQWKVYWRLFRVPVQCSVGEIRTCYEKDRMVVVVPRRTKWMYRAADWVERRVSSSKITCG</sequence>
<dbReference type="EMBL" id="JANBQD010000002">
    <property type="protein sequence ID" value="KAJ1996065.1"/>
    <property type="molecule type" value="Genomic_DNA"/>
</dbReference>
<evidence type="ECO:0008006" key="3">
    <source>
        <dbReference type="Google" id="ProtNLM"/>
    </source>
</evidence>
<accession>A0ABQ8PVM8</accession>
<comment type="caution">
    <text evidence="1">The sequence shown here is derived from an EMBL/GenBank/DDBJ whole genome shotgun (WGS) entry which is preliminary data.</text>
</comment>
<dbReference type="InterPro" id="IPR008978">
    <property type="entry name" value="HSP20-like_chaperone"/>
</dbReference>
<evidence type="ECO:0000313" key="2">
    <source>
        <dbReference type="Proteomes" id="UP001151295"/>
    </source>
</evidence>
<keyword evidence="2" id="KW-1185">Reference proteome</keyword>
<dbReference type="Gene3D" id="2.60.40.790">
    <property type="match status" value="1"/>
</dbReference>
<dbReference type="Proteomes" id="UP001151295">
    <property type="component" value="Unassembled WGS sequence"/>
</dbReference>